<accession>A0A0N1I737</accession>
<name>A0A0N1I737_LEPSE</name>
<evidence type="ECO:0000256" key="1">
    <source>
        <dbReference type="SAM" id="MobiDB-lite"/>
    </source>
</evidence>
<dbReference type="AlphaFoldDB" id="A0A0N1I737"/>
<gene>
    <name evidence="2" type="ORF">ABL78_2818</name>
</gene>
<organism evidence="2 3">
    <name type="scientific">Leptomonas seymouri</name>
    <dbReference type="NCBI Taxonomy" id="5684"/>
    <lineage>
        <taxon>Eukaryota</taxon>
        <taxon>Discoba</taxon>
        <taxon>Euglenozoa</taxon>
        <taxon>Kinetoplastea</taxon>
        <taxon>Metakinetoplastina</taxon>
        <taxon>Trypanosomatida</taxon>
        <taxon>Trypanosomatidae</taxon>
        <taxon>Leishmaniinae</taxon>
        <taxon>Leptomonas</taxon>
    </lineage>
</organism>
<feature type="region of interest" description="Disordered" evidence="1">
    <location>
        <begin position="282"/>
        <end position="344"/>
    </location>
</feature>
<protein>
    <submittedName>
        <fullName evidence="2">Uncharacterized protein</fullName>
    </submittedName>
</protein>
<dbReference type="OrthoDB" id="267347at2759"/>
<proteinExistence type="predicted"/>
<evidence type="ECO:0000313" key="2">
    <source>
        <dbReference type="EMBL" id="KPI88088.1"/>
    </source>
</evidence>
<reference evidence="2 3" key="1">
    <citation type="journal article" date="2015" name="PLoS Pathog.">
        <title>Leptomonas seymouri: Adaptations to the Dixenous Life Cycle Analyzed by Genome Sequencing, Transcriptome Profiling and Co-infection with Leishmania donovani.</title>
        <authorList>
            <person name="Kraeva N."/>
            <person name="Butenko A."/>
            <person name="Hlavacova J."/>
            <person name="Kostygov A."/>
            <person name="Myskova J."/>
            <person name="Grybchuk D."/>
            <person name="Lestinova T."/>
            <person name="Votypka J."/>
            <person name="Volf P."/>
            <person name="Opperdoes F."/>
            <person name="Flegontov P."/>
            <person name="Lukes J."/>
            <person name="Yurchenko V."/>
        </authorList>
    </citation>
    <scope>NUCLEOTIDE SEQUENCE [LARGE SCALE GENOMIC DNA]</scope>
    <source>
        <strain evidence="2 3">ATCC 30220</strain>
    </source>
</reference>
<dbReference type="VEuPathDB" id="TriTrypDB:Lsey_0062_0060"/>
<comment type="caution">
    <text evidence="2">The sequence shown here is derived from an EMBL/GenBank/DDBJ whole genome shotgun (WGS) entry which is preliminary data.</text>
</comment>
<sequence length="344" mass="37938">MYGGMANLAVPCGGSFMPLPPSGVQQMPREWLMRQQLSMGSNPMITPASRAYHLEPLSVLPTSQHGNQSPPLQGQPQGLYPGSMKMMLNGMCMPMQHGQMVVPQQPQKMGMPCIGGYGAPGMRGPQSNSGAGYGSGNFGAMASPSNSSNLGGVGGATYGLHGNDAGTGDWNQINGQGMFQCSGEAQMQNAVKEDDGRPLPFPPGHLLAQYPPVYQQQMIFYYRMLRLQYPDLYQQYMDYYETFYEPLYNPRSPTPEVKEYHAPPPRNKICSPLQPVAPPQLQPVHYLPPSMPEPPRKTEDLQRSNSTLGISRQSSMRRQNSMRRAEVNQLKNEGGLKRLPSMRK</sequence>
<dbReference type="EMBL" id="LJSK01000062">
    <property type="protein sequence ID" value="KPI88088.1"/>
    <property type="molecule type" value="Genomic_DNA"/>
</dbReference>
<keyword evidence="3" id="KW-1185">Reference proteome</keyword>
<evidence type="ECO:0000313" key="3">
    <source>
        <dbReference type="Proteomes" id="UP000038009"/>
    </source>
</evidence>
<dbReference type="Proteomes" id="UP000038009">
    <property type="component" value="Unassembled WGS sequence"/>
</dbReference>